<evidence type="ECO:0000313" key="4">
    <source>
        <dbReference type="Proteomes" id="UP000633619"/>
    </source>
</evidence>
<proteinExistence type="predicted"/>
<evidence type="ECO:0000313" key="3">
    <source>
        <dbReference type="EMBL" id="MBH8596032.1"/>
    </source>
</evidence>
<dbReference type="Proteomes" id="UP000633619">
    <property type="component" value="Unassembled WGS sequence"/>
</dbReference>
<reference evidence="3 4" key="1">
    <citation type="submission" date="2020-12" db="EMBL/GenBank/DDBJ databases">
        <title>WGS of Thermoactinomyces spp.</title>
        <authorList>
            <person name="Cheng K."/>
        </authorList>
    </citation>
    <scope>NUCLEOTIDE SEQUENCE [LARGE SCALE GENOMIC DNA]</scope>
    <source>
        <strain evidence="4">CICC 10671\DSM 43846</strain>
    </source>
</reference>
<keyword evidence="4" id="KW-1185">Reference proteome</keyword>
<keyword evidence="2" id="KW-0472">Membrane</keyword>
<accession>A0A8I1ADY7</accession>
<dbReference type="EMBL" id="JAECVW010000008">
    <property type="protein sequence ID" value="MBH8596032.1"/>
    <property type="molecule type" value="Genomic_DNA"/>
</dbReference>
<dbReference type="AlphaFoldDB" id="A0A8I1ADY7"/>
<evidence type="ECO:0000256" key="1">
    <source>
        <dbReference type="SAM" id="Coils"/>
    </source>
</evidence>
<feature type="transmembrane region" description="Helical" evidence="2">
    <location>
        <begin position="370"/>
        <end position="392"/>
    </location>
</feature>
<feature type="transmembrane region" description="Helical" evidence="2">
    <location>
        <begin position="404"/>
        <end position="422"/>
    </location>
</feature>
<feature type="coiled-coil region" evidence="1">
    <location>
        <begin position="331"/>
        <end position="370"/>
    </location>
</feature>
<keyword evidence="1" id="KW-0175">Coiled coil</keyword>
<organism evidence="3 4">
    <name type="scientific">Thermoactinomyces intermedius</name>
    <dbReference type="NCBI Taxonomy" id="2024"/>
    <lineage>
        <taxon>Bacteria</taxon>
        <taxon>Bacillati</taxon>
        <taxon>Bacillota</taxon>
        <taxon>Bacilli</taxon>
        <taxon>Bacillales</taxon>
        <taxon>Thermoactinomycetaceae</taxon>
        <taxon>Thermoactinomyces</taxon>
    </lineage>
</organism>
<keyword evidence="2" id="KW-1133">Transmembrane helix</keyword>
<comment type="caution">
    <text evidence="3">The sequence shown here is derived from an EMBL/GenBank/DDBJ whole genome shotgun (WGS) entry which is preliminary data.</text>
</comment>
<name>A0A8I1ADY7_THEIN</name>
<dbReference type="RefSeq" id="WP_181732556.1">
    <property type="nucleotide sequence ID" value="NZ_JACEIR010000009.1"/>
</dbReference>
<gene>
    <name evidence="3" type="ORF">I8U20_11900</name>
</gene>
<sequence>MAFYQILSEPVRYIPFDLGTRLSPELFEEISGYLSKNFQVSPLTGKEKVILYEKCICAKITGRLFLYIFQTGIGLFKYYSKPQIYIGNMTFAARYLEKRKKAHQKILNWTHDISPVIYVITKELRELARKHKKELRPSASSGWEYNGLSYVMSMVFFSPLQGHVDTSRFDRLPRFLQKGIPAILKPDLIGYDDSNELSKMDAKKEKVLEYLENIHSTPVDYDDRKQLMIFMSWAAVIVFGEFDESDKEIYELIELNLQHYWFYLYCLDQWLPVEKDEFRQLNLSIDQCINLKVEIDDIPLIIQYTDESRLPERFKPMVDGLSETSRIHQLLEALSEKLDSWIELLSNEEMRRAEQRKEEAQKKFAKNAALALYTIAFIEITPNLYEFFYYLLEISGFNLVPVQLLLTSLILVLYATGAVIIFKSGVTSA</sequence>
<evidence type="ECO:0000256" key="2">
    <source>
        <dbReference type="SAM" id="Phobius"/>
    </source>
</evidence>
<protein>
    <submittedName>
        <fullName evidence="3">Uncharacterized protein</fullName>
    </submittedName>
</protein>
<keyword evidence="2" id="KW-0812">Transmembrane</keyword>